<gene>
    <name evidence="1" type="ORF">FOZ63_003458</name>
</gene>
<feature type="non-terminal residue" evidence="1">
    <location>
        <position position="262"/>
    </location>
</feature>
<name>A0A7J6Q4F1_PEROL</name>
<evidence type="ECO:0000313" key="2">
    <source>
        <dbReference type="Proteomes" id="UP000553632"/>
    </source>
</evidence>
<keyword evidence="2" id="KW-1185">Reference proteome</keyword>
<comment type="caution">
    <text evidence="1">The sequence shown here is derived from an EMBL/GenBank/DDBJ whole genome shotgun (WGS) entry which is preliminary data.</text>
</comment>
<dbReference type="EMBL" id="JABANO010035672">
    <property type="protein sequence ID" value="KAF4703097.1"/>
    <property type="molecule type" value="Genomic_DNA"/>
</dbReference>
<feature type="non-terminal residue" evidence="1">
    <location>
        <position position="1"/>
    </location>
</feature>
<sequence length="262" mass="29244">TFLRVIFYPLEAMDYRTQVHVEVVAESSGHADEVVQEELDFGIVLPAFDPRKDDRLPLSADLVGFLATYCLERDLPLGPVHTYGAALSVEHLDFGRAPVGMPAEGKLRNCKIARYPLRLLEGSIRHRITVLVNYTEDMVMHYKWDLRGLLSDDDGGGRIIINPQEGYILPGEEQVVAFTPVGRAEVSEVAMMAIDAEVQCSIVSWIPLEDFNNSSQSGGPSPIAEQEEVLAEHRDHRHLPAYSTRDPFKPKHVSVVNRLTVS</sequence>
<reference evidence="1 2" key="1">
    <citation type="submission" date="2020-04" db="EMBL/GenBank/DDBJ databases">
        <title>Perkinsus olseni comparative genomics.</title>
        <authorList>
            <person name="Bogema D.R."/>
        </authorList>
    </citation>
    <scope>NUCLEOTIDE SEQUENCE [LARGE SCALE GENOMIC DNA]</scope>
    <source>
        <strain evidence="1 2">ATCC PRA-207</strain>
    </source>
</reference>
<organism evidence="1 2">
    <name type="scientific">Perkinsus olseni</name>
    <name type="common">Perkinsus atlanticus</name>
    <dbReference type="NCBI Taxonomy" id="32597"/>
    <lineage>
        <taxon>Eukaryota</taxon>
        <taxon>Sar</taxon>
        <taxon>Alveolata</taxon>
        <taxon>Perkinsozoa</taxon>
        <taxon>Perkinsea</taxon>
        <taxon>Perkinsida</taxon>
        <taxon>Perkinsidae</taxon>
        <taxon>Perkinsus</taxon>
    </lineage>
</organism>
<accession>A0A7J6Q4F1</accession>
<proteinExistence type="predicted"/>
<dbReference type="AlphaFoldDB" id="A0A7J6Q4F1"/>
<evidence type="ECO:0000313" key="1">
    <source>
        <dbReference type="EMBL" id="KAF4703097.1"/>
    </source>
</evidence>
<dbReference type="Proteomes" id="UP000553632">
    <property type="component" value="Unassembled WGS sequence"/>
</dbReference>
<protein>
    <submittedName>
        <fullName evidence="1">Uncharacterized protein</fullName>
    </submittedName>
</protein>